<keyword evidence="1" id="KW-0472">Membrane</keyword>
<evidence type="ECO:0000313" key="2">
    <source>
        <dbReference type="EMBL" id="MBD2802009.1"/>
    </source>
</evidence>
<evidence type="ECO:0000256" key="1">
    <source>
        <dbReference type="SAM" id="Phobius"/>
    </source>
</evidence>
<dbReference type="RefSeq" id="WP_323869473.1">
    <property type="nucleotide sequence ID" value="NZ_JACXBF010000436.1"/>
</dbReference>
<keyword evidence="1" id="KW-1133">Transmembrane helix</keyword>
<dbReference type="Proteomes" id="UP001193920">
    <property type="component" value="Unassembled WGS sequence"/>
</dbReference>
<reference evidence="2" key="1">
    <citation type="submission" date="2020-09" db="EMBL/GenBank/DDBJ databases">
        <authorList>
            <person name="Palma L."/>
            <person name="Caballero P."/>
            <person name="Berry C."/>
            <person name="Del Valle E."/>
        </authorList>
    </citation>
    <scope>NUCLEOTIDE SEQUENCE</scope>
    <source>
        <strain evidence="2">M</strain>
    </source>
</reference>
<accession>A0AAW3YYD0</accession>
<feature type="transmembrane region" description="Helical" evidence="1">
    <location>
        <begin position="227"/>
        <end position="249"/>
    </location>
</feature>
<reference evidence="2" key="2">
    <citation type="journal article" date="2024" name="Toxins">
        <title>Genome Sequence Analysis of Native Xenorhabdus Strains Isolated from Entomopathogenic Nematodes in Argentina.</title>
        <authorList>
            <person name="Palma L."/>
            <person name="Frizzo L."/>
            <person name="Kaiser S."/>
            <person name="Berry C."/>
            <person name="Caballero P."/>
            <person name="Bode H.B."/>
            <person name="Del Valle E.E."/>
        </authorList>
    </citation>
    <scope>NUCLEOTIDE SEQUENCE</scope>
    <source>
        <strain evidence="2">M</strain>
    </source>
</reference>
<keyword evidence="1" id="KW-0812">Transmembrane</keyword>
<gene>
    <name evidence="2" type="ORF">ID854_16605</name>
</gene>
<protein>
    <submittedName>
        <fullName evidence="2">Uncharacterized protein</fullName>
    </submittedName>
</protein>
<dbReference type="AlphaFoldDB" id="A0AAW3YYD0"/>
<sequence length="372" mass="42889">MAYGEIFPEFTNACRKFCENVEMLRKKRLEFKGNGDEAYSLEKIIGDVTSYIEGDVLKFKKSLFDTFNGMRHLSEKMDEQENTLRKQINSSSSSIQSIRRYSEDLLKSIKAMEKELEVEYKNNIQADARSIKNEMIDYVQRITPVYDKIHREANERNRGEIFSLSNYIIDRNNSIAGIFMSLFRGSKTPPTYMEDLLKTHRVKNTAINDEKGDVSELNISSNAPTHATAGLIVGIIGLIMTTLSVVIPLTQSIFRYNELSDIISNLESKLIDWNPTLMIAFKLKRSCEDLSDASYGISSEYMRTINKLKATNQQLMMKAQRIDDLLKENNWPRNKSKCEEYLDEFKKINTESGNMLFLSTLDKTLNIVQKFE</sequence>
<comment type="caution">
    <text evidence="2">The sequence shown here is derived from an EMBL/GenBank/DDBJ whole genome shotgun (WGS) entry which is preliminary data.</text>
</comment>
<dbReference type="EMBL" id="JACXBF010000436">
    <property type="protein sequence ID" value="MBD2802009.1"/>
    <property type="molecule type" value="Genomic_DNA"/>
</dbReference>
<organism evidence="2">
    <name type="scientific">Xenorhabdus szentirmaii</name>
    <dbReference type="NCBI Taxonomy" id="290112"/>
    <lineage>
        <taxon>Bacteria</taxon>
        <taxon>Pseudomonadati</taxon>
        <taxon>Pseudomonadota</taxon>
        <taxon>Gammaproteobacteria</taxon>
        <taxon>Enterobacterales</taxon>
        <taxon>Morganellaceae</taxon>
        <taxon>Xenorhabdus</taxon>
    </lineage>
</organism>
<proteinExistence type="predicted"/>
<name>A0AAW3YYD0_9GAMM</name>